<dbReference type="Gene3D" id="3.40.50.300">
    <property type="entry name" value="P-loop containing nucleotide triphosphate hydrolases"/>
    <property type="match status" value="1"/>
</dbReference>
<organism evidence="1 2">
    <name type="scientific">Paenibacillus gallinarum</name>
    <dbReference type="NCBI Taxonomy" id="2762232"/>
    <lineage>
        <taxon>Bacteria</taxon>
        <taxon>Bacillati</taxon>
        <taxon>Bacillota</taxon>
        <taxon>Bacilli</taxon>
        <taxon>Bacillales</taxon>
        <taxon>Paenibacillaceae</taxon>
        <taxon>Paenibacillus</taxon>
    </lineage>
</organism>
<comment type="caution">
    <text evidence="1">The sequence shown here is derived from an EMBL/GenBank/DDBJ whole genome shotgun (WGS) entry which is preliminary data.</text>
</comment>
<reference evidence="1 2" key="1">
    <citation type="submission" date="2020-08" db="EMBL/GenBank/DDBJ databases">
        <title>A Genomic Blueprint of the Chicken Gut Microbiome.</title>
        <authorList>
            <person name="Gilroy R."/>
            <person name="Ravi A."/>
            <person name="Getino M."/>
            <person name="Pursley I."/>
            <person name="Horton D.L."/>
            <person name="Alikhan N.-F."/>
            <person name="Baker D."/>
            <person name="Gharbi K."/>
            <person name="Hall N."/>
            <person name="Watson M."/>
            <person name="Adriaenssens E.M."/>
            <person name="Foster-Nyarko E."/>
            <person name="Jarju S."/>
            <person name="Secka A."/>
            <person name="Antonio M."/>
            <person name="Oren A."/>
            <person name="Chaudhuri R."/>
            <person name="La Ragione R.M."/>
            <person name="Hildebrand F."/>
            <person name="Pallen M.J."/>
        </authorList>
    </citation>
    <scope>NUCLEOTIDE SEQUENCE [LARGE SCALE GENOMIC DNA]</scope>
    <source>
        <strain evidence="1 2">Sa2BVA9</strain>
    </source>
</reference>
<evidence type="ECO:0000313" key="2">
    <source>
        <dbReference type="Proteomes" id="UP000608071"/>
    </source>
</evidence>
<evidence type="ECO:0000313" key="1">
    <source>
        <dbReference type="EMBL" id="MBD7966671.1"/>
    </source>
</evidence>
<keyword evidence="2" id="KW-1185">Reference proteome</keyword>
<dbReference type="InterPro" id="IPR027417">
    <property type="entry name" value="P-loop_NTPase"/>
</dbReference>
<sequence length="170" mass="19909">MSLIILIRGRAGVGKTTLSNELGKELKLPIIRKDDIYDSVFNYIQDHHTRNRFCYELIYQMIKTTLECKADILIDAPLPEISELKEWVTKHGGVLRPILCICSDEELWAYRFNQREINPKPNQMITNFEEMKKHYGDSRINGVEGELILDSVYDLKVLIEQSKQYIQYNL</sequence>
<name>A0ABR8ST63_9BACL</name>
<dbReference type="RefSeq" id="WP_191797417.1">
    <property type="nucleotide sequence ID" value="NZ_JACSQL010000001.1"/>
</dbReference>
<proteinExistence type="predicted"/>
<dbReference type="PANTHER" id="PTHR37807:SF3">
    <property type="entry name" value="OS07G0160300 PROTEIN"/>
    <property type="match status" value="1"/>
</dbReference>
<accession>A0ABR8ST63</accession>
<dbReference type="EMBL" id="JACSQL010000001">
    <property type="protein sequence ID" value="MBD7966671.1"/>
    <property type="molecule type" value="Genomic_DNA"/>
</dbReference>
<dbReference type="Proteomes" id="UP000608071">
    <property type="component" value="Unassembled WGS sequence"/>
</dbReference>
<dbReference type="PANTHER" id="PTHR37807">
    <property type="entry name" value="OS07G0160300 PROTEIN"/>
    <property type="match status" value="1"/>
</dbReference>
<protein>
    <submittedName>
        <fullName evidence="1">AAA family ATPase</fullName>
    </submittedName>
</protein>
<gene>
    <name evidence="1" type="ORF">H9647_01205</name>
</gene>
<dbReference type="Pfam" id="PF13671">
    <property type="entry name" value="AAA_33"/>
    <property type="match status" value="1"/>
</dbReference>
<dbReference type="SUPFAM" id="SSF52540">
    <property type="entry name" value="P-loop containing nucleoside triphosphate hydrolases"/>
    <property type="match status" value="1"/>
</dbReference>